<dbReference type="Pfam" id="PF10242">
    <property type="entry name" value="L_HMGIC_fpl"/>
    <property type="match status" value="1"/>
</dbReference>
<comment type="subcellular location">
    <subcellularLocation>
        <location evidence="1">Membrane</location>
        <topology evidence="1">Multi-pass membrane protein</topology>
    </subcellularLocation>
</comment>
<feature type="transmembrane region" description="Helical" evidence="5">
    <location>
        <begin position="120"/>
        <end position="143"/>
    </location>
</feature>
<evidence type="ECO:0000313" key="7">
    <source>
        <dbReference type="Proteomes" id="UP000218231"/>
    </source>
</evidence>
<feature type="transmembrane region" description="Helical" evidence="5">
    <location>
        <begin position="173"/>
        <end position="193"/>
    </location>
</feature>
<feature type="transmembrane region" description="Helical" evidence="5">
    <location>
        <begin position="7"/>
        <end position="28"/>
    </location>
</feature>
<keyword evidence="3 5" id="KW-1133">Transmembrane helix</keyword>
<dbReference type="Gene3D" id="1.20.140.150">
    <property type="match status" value="1"/>
</dbReference>
<dbReference type="InterPro" id="IPR019372">
    <property type="entry name" value="LHFPL"/>
</dbReference>
<evidence type="ECO:0000256" key="3">
    <source>
        <dbReference type="ARBA" id="ARBA00022989"/>
    </source>
</evidence>
<protein>
    <recommendedName>
        <fullName evidence="8">LHFPL tetraspan subfamily member 6 protein</fullName>
    </recommendedName>
</protein>
<accession>A0A2A2JSG5</accession>
<reference evidence="6 7" key="1">
    <citation type="journal article" date="2017" name="Curr. Biol.">
        <title>Genome architecture and evolution of a unichromosomal asexual nematode.</title>
        <authorList>
            <person name="Fradin H."/>
            <person name="Zegar C."/>
            <person name="Gutwein M."/>
            <person name="Lucas J."/>
            <person name="Kovtun M."/>
            <person name="Corcoran D."/>
            <person name="Baugh L.R."/>
            <person name="Kiontke K."/>
            <person name="Gunsalus K."/>
            <person name="Fitch D.H."/>
            <person name="Piano F."/>
        </authorList>
    </citation>
    <scope>NUCLEOTIDE SEQUENCE [LARGE SCALE GENOMIC DNA]</scope>
    <source>
        <strain evidence="6">PF1309</strain>
    </source>
</reference>
<evidence type="ECO:0000256" key="1">
    <source>
        <dbReference type="ARBA" id="ARBA00004141"/>
    </source>
</evidence>
<dbReference type="AlphaFoldDB" id="A0A2A2JSG5"/>
<dbReference type="Proteomes" id="UP000218231">
    <property type="component" value="Unassembled WGS sequence"/>
</dbReference>
<dbReference type="EMBL" id="LIAE01010254">
    <property type="protein sequence ID" value="PAV64512.1"/>
    <property type="molecule type" value="Genomic_DNA"/>
</dbReference>
<sequence length="229" mass="25143">MPGGLTCAGVCWTILSTIATILIIAGFLTPEWLIGSISANGQTVKAYFGSYKRCNYPVYDKETNKVVLLNECGRYESFAAVPSQYWQSSILAGAAGSSLSLLLILLLIPSMCMQDVVTHSSALIVGFFQFLACVLLVAALMLWPMGWDNPETRDACGEESGQFLLGRCEIGRAYIAMIFGTILLIFSSLFSVCGGRRIEKVMLPHHHRHRGQGDSYIQGFENPRLDFAK</sequence>
<dbReference type="PANTHER" id="PTHR12489:SF16">
    <property type="entry name" value="LHFPL TETRASPAN SUBFAMILY MEMBER 6 PROTEIN-RELATED"/>
    <property type="match status" value="1"/>
</dbReference>
<evidence type="ECO:0000313" key="6">
    <source>
        <dbReference type="EMBL" id="PAV64512.1"/>
    </source>
</evidence>
<evidence type="ECO:0008006" key="8">
    <source>
        <dbReference type="Google" id="ProtNLM"/>
    </source>
</evidence>
<evidence type="ECO:0000256" key="2">
    <source>
        <dbReference type="ARBA" id="ARBA00022692"/>
    </source>
</evidence>
<feature type="transmembrane region" description="Helical" evidence="5">
    <location>
        <begin position="85"/>
        <end position="108"/>
    </location>
</feature>
<evidence type="ECO:0000256" key="4">
    <source>
        <dbReference type="ARBA" id="ARBA00023136"/>
    </source>
</evidence>
<dbReference type="STRING" id="2018661.A0A2A2JSG5"/>
<comment type="caution">
    <text evidence="6">The sequence shown here is derived from an EMBL/GenBank/DDBJ whole genome shotgun (WGS) entry which is preliminary data.</text>
</comment>
<keyword evidence="2 5" id="KW-0812">Transmembrane</keyword>
<dbReference type="GO" id="GO:0016020">
    <property type="term" value="C:membrane"/>
    <property type="evidence" value="ECO:0007669"/>
    <property type="project" value="UniProtKB-SubCell"/>
</dbReference>
<organism evidence="6 7">
    <name type="scientific">Diploscapter pachys</name>
    <dbReference type="NCBI Taxonomy" id="2018661"/>
    <lineage>
        <taxon>Eukaryota</taxon>
        <taxon>Metazoa</taxon>
        <taxon>Ecdysozoa</taxon>
        <taxon>Nematoda</taxon>
        <taxon>Chromadorea</taxon>
        <taxon>Rhabditida</taxon>
        <taxon>Rhabditina</taxon>
        <taxon>Rhabditomorpha</taxon>
        <taxon>Rhabditoidea</taxon>
        <taxon>Rhabditidae</taxon>
        <taxon>Diploscapter</taxon>
    </lineage>
</organism>
<name>A0A2A2JSG5_9BILA</name>
<keyword evidence="4 5" id="KW-0472">Membrane</keyword>
<evidence type="ECO:0000256" key="5">
    <source>
        <dbReference type="SAM" id="Phobius"/>
    </source>
</evidence>
<gene>
    <name evidence="6" type="ORF">WR25_27230</name>
</gene>
<dbReference type="OrthoDB" id="5873721at2759"/>
<keyword evidence="7" id="KW-1185">Reference proteome</keyword>
<proteinExistence type="predicted"/>
<dbReference type="PANTHER" id="PTHR12489">
    <property type="entry name" value="LIPOMA HMGIC FUSION PARTNER-LIKE PROTEIN"/>
    <property type="match status" value="1"/>
</dbReference>